<sequence>MEPSASPAPRGAGVLRHPARDRAWEPAGAGDPDTVEAVDRHIEEHFGPVAFVWHELASDLVHVDVSVVAPSPERPYYTLVTSGMSERPMTVPAGAGSSPYAELMMCLPADWPMTAEAFRDENAYWPIRLLKMVARLPHEYETWVAEWHSVPNGDPAQPYASDTPFVGALVTPMIRTGLEARTITTATGQQVSLLALVPLHPAEMRLKLTAGTDALLDAFDAITVSELFDPARPSSV</sequence>
<dbReference type="RefSeq" id="WP_221632436.1">
    <property type="nucleotide sequence ID" value="NZ_BAAAKX010000004.1"/>
</dbReference>
<dbReference type="Proteomes" id="UP000319514">
    <property type="component" value="Unassembled WGS sequence"/>
</dbReference>
<evidence type="ECO:0000313" key="3">
    <source>
        <dbReference type="EMBL" id="TQL59662.1"/>
    </source>
</evidence>
<dbReference type="Pfam" id="PF05076">
    <property type="entry name" value="SUFU"/>
    <property type="match status" value="1"/>
</dbReference>
<feature type="region of interest" description="Disordered" evidence="1">
    <location>
        <begin position="1"/>
        <end position="32"/>
    </location>
</feature>
<organism evidence="3 4">
    <name type="scientific">Oryzihumus leptocrescens</name>
    <dbReference type="NCBI Taxonomy" id="297536"/>
    <lineage>
        <taxon>Bacteria</taxon>
        <taxon>Bacillati</taxon>
        <taxon>Actinomycetota</taxon>
        <taxon>Actinomycetes</taxon>
        <taxon>Micrococcales</taxon>
        <taxon>Intrasporangiaceae</taxon>
        <taxon>Oryzihumus</taxon>
    </lineage>
</organism>
<evidence type="ECO:0000256" key="1">
    <source>
        <dbReference type="SAM" id="MobiDB-lite"/>
    </source>
</evidence>
<dbReference type="AlphaFoldDB" id="A0A542ZH05"/>
<keyword evidence="4" id="KW-1185">Reference proteome</keyword>
<reference evidence="3 4" key="1">
    <citation type="submission" date="2019-06" db="EMBL/GenBank/DDBJ databases">
        <title>Sequencing the genomes of 1000 actinobacteria strains.</title>
        <authorList>
            <person name="Klenk H.-P."/>
        </authorList>
    </citation>
    <scope>NUCLEOTIDE SEQUENCE [LARGE SCALE GENOMIC DNA]</scope>
    <source>
        <strain evidence="3 4">DSM 18082</strain>
    </source>
</reference>
<evidence type="ECO:0000313" key="4">
    <source>
        <dbReference type="Proteomes" id="UP000319514"/>
    </source>
</evidence>
<protein>
    <submittedName>
        <fullName evidence="3">Suppressor of fused protein SUFU</fullName>
    </submittedName>
</protein>
<gene>
    <name evidence="3" type="ORF">FB474_1024</name>
</gene>
<dbReference type="InterPro" id="IPR020941">
    <property type="entry name" value="SUFU-like_domain"/>
</dbReference>
<dbReference type="EMBL" id="VFOQ01000001">
    <property type="protein sequence ID" value="TQL59662.1"/>
    <property type="molecule type" value="Genomic_DNA"/>
</dbReference>
<name>A0A542ZH05_9MICO</name>
<comment type="caution">
    <text evidence="3">The sequence shown here is derived from an EMBL/GenBank/DDBJ whole genome shotgun (WGS) entry which is preliminary data.</text>
</comment>
<feature type="domain" description="Suppressor of fused-like" evidence="2">
    <location>
        <begin position="61"/>
        <end position="233"/>
    </location>
</feature>
<accession>A0A542ZH05</accession>
<evidence type="ECO:0000259" key="2">
    <source>
        <dbReference type="Pfam" id="PF05076"/>
    </source>
</evidence>
<proteinExistence type="predicted"/>